<evidence type="ECO:0000256" key="11">
    <source>
        <dbReference type="ARBA" id="ARBA00023136"/>
    </source>
</evidence>
<dbReference type="InterPro" id="IPR036890">
    <property type="entry name" value="HATPase_C_sf"/>
</dbReference>
<dbReference type="InterPro" id="IPR006311">
    <property type="entry name" value="TAT_signal"/>
</dbReference>
<dbReference type="SUPFAM" id="SSF47384">
    <property type="entry name" value="Homodimeric domain of signal transducing histidine kinase"/>
    <property type="match status" value="1"/>
</dbReference>
<dbReference type="PRINTS" id="PR00344">
    <property type="entry name" value="BCTRLSENSOR"/>
</dbReference>
<dbReference type="EMBL" id="PPCV01000002">
    <property type="protein sequence ID" value="RXW33190.1"/>
    <property type="molecule type" value="Genomic_DNA"/>
</dbReference>
<dbReference type="PROSITE" id="PS50885">
    <property type="entry name" value="HAMP"/>
    <property type="match status" value="1"/>
</dbReference>
<dbReference type="SMART" id="SM00387">
    <property type="entry name" value="HATPase_c"/>
    <property type="match status" value="1"/>
</dbReference>
<organism evidence="15 16">
    <name type="scientific">Propioniciclava flava</name>
    <dbReference type="NCBI Taxonomy" id="2072026"/>
    <lineage>
        <taxon>Bacteria</taxon>
        <taxon>Bacillati</taxon>
        <taxon>Actinomycetota</taxon>
        <taxon>Actinomycetes</taxon>
        <taxon>Propionibacteriales</taxon>
        <taxon>Propionibacteriaceae</taxon>
        <taxon>Propioniciclava</taxon>
    </lineage>
</organism>
<protein>
    <recommendedName>
        <fullName evidence="4">histidine kinase</fullName>
        <ecNumber evidence="4">2.7.13.3</ecNumber>
    </recommendedName>
</protein>
<dbReference type="CDD" id="cd00082">
    <property type="entry name" value="HisKA"/>
    <property type="match status" value="1"/>
</dbReference>
<dbReference type="FunFam" id="3.30.565.10:FF:000006">
    <property type="entry name" value="Sensor histidine kinase WalK"/>
    <property type="match status" value="1"/>
</dbReference>
<evidence type="ECO:0000256" key="7">
    <source>
        <dbReference type="ARBA" id="ARBA00022692"/>
    </source>
</evidence>
<dbReference type="GO" id="GO:0005509">
    <property type="term" value="F:calcium ion binding"/>
    <property type="evidence" value="ECO:0007669"/>
    <property type="project" value="UniProtKB-ARBA"/>
</dbReference>
<dbReference type="InterPro" id="IPR050428">
    <property type="entry name" value="TCS_sensor_his_kinase"/>
</dbReference>
<evidence type="ECO:0000256" key="9">
    <source>
        <dbReference type="ARBA" id="ARBA00022989"/>
    </source>
</evidence>
<keyword evidence="8 15" id="KW-0418">Kinase</keyword>
<name>A0A4Q2EHX0_9ACTN</name>
<dbReference type="Pfam" id="PF00672">
    <property type="entry name" value="HAMP"/>
    <property type="match status" value="1"/>
</dbReference>
<accession>A0A4Q2EHX0</accession>
<dbReference type="PROSITE" id="PS51318">
    <property type="entry name" value="TAT"/>
    <property type="match status" value="1"/>
</dbReference>
<dbReference type="InterPro" id="IPR005467">
    <property type="entry name" value="His_kinase_dom"/>
</dbReference>
<dbReference type="PANTHER" id="PTHR45436:SF5">
    <property type="entry name" value="SENSOR HISTIDINE KINASE TRCS"/>
    <property type="match status" value="1"/>
</dbReference>
<evidence type="ECO:0000256" key="5">
    <source>
        <dbReference type="ARBA" id="ARBA00022553"/>
    </source>
</evidence>
<dbReference type="EC" id="2.7.13.3" evidence="4"/>
<evidence type="ECO:0000256" key="2">
    <source>
        <dbReference type="ARBA" id="ARBA00001968"/>
    </source>
</evidence>
<evidence type="ECO:0000256" key="10">
    <source>
        <dbReference type="ARBA" id="ARBA00023012"/>
    </source>
</evidence>
<dbReference type="SMART" id="SM00388">
    <property type="entry name" value="HisKA"/>
    <property type="match status" value="1"/>
</dbReference>
<dbReference type="InterPro" id="IPR003661">
    <property type="entry name" value="HisK_dim/P_dom"/>
</dbReference>
<comment type="subcellular location">
    <subcellularLocation>
        <location evidence="3">Cell membrane</location>
    </subcellularLocation>
</comment>
<sequence>MAHGTMSRRLVLRMTALVALVAIFLSTLTALAMRQILVSQLDTQLQATAARLVGQGAAQGRPPTGGGPGQAQGLLYYVQGSGGFVQVEDIRGSLGSEVSEPLEALTPSHQPSDVFLPRLGEYRVLTTQVGPMVVVTGLPMASITASMWGLIAAAAALTLLSILIAFVAARSVVERSLRPLARLATTATQVSALELGSGEVAVPVRVPDADADPRSEVGQVGIAFNHMLDHVEGALAARQRSETQVRQFVADASHELRNPLAAIRGYAELTRRERSDAPPTTAHALVRIEAESARMSSLVEDLLLLARLDSGPALAASATPLNQIVADAVSDARAAGPQHQWSLVMPADDVIAWGDRYRLHQVVANLLANARTHTPPGTHVETALTVTQDQAVITVSDDGPGIPPEMVDRIFERFTRGDASRARQHGGVQSTGLGLAIVAAVVAAHQGTVAVESAPGRTRFIVRVPPAPLP</sequence>
<evidence type="ECO:0000256" key="8">
    <source>
        <dbReference type="ARBA" id="ARBA00022777"/>
    </source>
</evidence>
<evidence type="ECO:0000256" key="1">
    <source>
        <dbReference type="ARBA" id="ARBA00000085"/>
    </source>
</evidence>
<gene>
    <name evidence="15" type="ORF">C1706_04280</name>
</gene>
<feature type="domain" description="HAMP" evidence="14">
    <location>
        <begin position="174"/>
        <end position="236"/>
    </location>
</feature>
<keyword evidence="6" id="KW-0808">Transferase</keyword>
<keyword evidence="9 12" id="KW-1133">Transmembrane helix</keyword>
<dbReference type="PROSITE" id="PS50109">
    <property type="entry name" value="HIS_KIN"/>
    <property type="match status" value="1"/>
</dbReference>
<evidence type="ECO:0000259" key="13">
    <source>
        <dbReference type="PROSITE" id="PS50109"/>
    </source>
</evidence>
<keyword evidence="10" id="KW-0902">Two-component regulatory system</keyword>
<dbReference type="Proteomes" id="UP000290624">
    <property type="component" value="Unassembled WGS sequence"/>
</dbReference>
<dbReference type="AlphaFoldDB" id="A0A4Q2EHX0"/>
<dbReference type="Gene3D" id="6.10.340.10">
    <property type="match status" value="1"/>
</dbReference>
<dbReference type="SMART" id="SM00304">
    <property type="entry name" value="HAMP"/>
    <property type="match status" value="1"/>
</dbReference>
<keyword evidence="11 12" id="KW-0472">Membrane</keyword>
<dbReference type="OrthoDB" id="9786919at2"/>
<dbReference type="InterPro" id="IPR036097">
    <property type="entry name" value="HisK_dim/P_sf"/>
</dbReference>
<keyword evidence="16" id="KW-1185">Reference proteome</keyword>
<proteinExistence type="predicted"/>
<dbReference type="CDD" id="cd06225">
    <property type="entry name" value="HAMP"/>
    <property type="match status" value="1"/>
</dbReference>
<comment type="catalytic activity">
    <reaction evidence="1">
        <text>ATP + protein L-histidine = ADP + protein N-phospho-L-histidine.</text>
        <dbReference type="EC" id="2.7.13.3"/>
    </reaction>
</comment>
<dbReference type="Pfam" id="PF00512">
    <property type="entry name" value="HisKA"/>
    <property type="match status" value="1"/>
</dbReference>
<dbReference type="GO" id="GO:0000155">
    <property type="term" value="F:phosphorelay sensor kinase activity"/>
    <property type="evidence" value="ECO:0007669"/>
    <property type="project" value="InterPro"/>
</dbReference>
<evidence type="ECO:0000313" key="15">
    <source>
        <dbReference type="EMBL" id="RXW33190.1"/>
    </source>
</evidence>
<evidence type="ECO:0000256" key="6">
    <source>
        <dbReference type="ARBA" id="ARBA00022679"/>
    </source>
</evidence>
<feature type="transmembrane region" description="Helical" evidence="12">
    <location>
        <begin position="147"/>
        <end position="169"/>
    </location>
</feature>
<keyword evidence="5" id="KW-0597">Phosphoprotein</keyword>
<dbReference type="FunFam" id="1.10.287.130:FF:000001">
    <property type="entry name" value="Two-component sensor histidine kinase"/>
    <property type="match status" value="1"/>
</dbReference>
<dbReference type="SUPFAM" id="SSF55874">
    <property type="entry name" value="ATPase domain of HSP90 chaperone/DNA topoisomerase II/histidine kinase"/>
    <property type="match status" value="1"/>
</dbReference>
<dbReference type="InterPro" id="IPR003660">
    <property type="entry name" value="HAMP_dom"/>
</dbReference>
<keyword evidence="7 12" id="KW-0812">Transmembrane</keyword>
<dbReference type="InterPro" id="IPR003594">
    <property type="entry name" value="HATPase_dom"/>
</dbReference>
<dbReference type="GO" id="GO:0005886">
    <property type="term" value="C:plasma membrane"/>
    <property type="evidence" value="ECO:0007669"/>
    <property type="project" value="UniProtKB-SubCell"/>
</dbReference>
<dbReference type="Pfam" id="PF02518">
    <property type="entry name" value="HATPase_c"/>
    <property type="match status" value="1"/>
</dbReference>
<dbReference type="PANTHER" id="PTHR45436">
    <property type="entry name" value="SENSOR HISTIDINE KINASE YKOH"/>
    <property type="match status" value="1"/>
</dbReference>
<feature type="domain" description="Histidine kinase" evidence="13">
    <location>
        <begin position="251"/>
        <end position="468"/>
    </location>
</feature>
<evidence type="ECO:0000256" key="4">
    <source>
        <dbReference type="ARBA" id="ARBA00012438"/>
    </source>
</evidence>
<evidence type="ECO:0000256" key="12">
    <source>
        <dbReference type="SAM" id="Phobius"/>
    </source>
</evidence>
<dbReference type="CDD" id="cd00075">
    <property type="entry name" value="HATPase"/>
    <property type="match status" value="1"/>
</dbReference>
<comment type="caution">
    <text evidence="15">The sequence shown here is derived from an EMBL/GenBank/DDBJ whole genome shotgun (WGS) entry which is preliminary data.</text>
</comment>
<evidence type="ECO:0000313" key="16">
    <source>
        <dbReference type="Proteomes" id="UP000290624"/>
    </source>
</evidence>
<dbReference type="Gene3D" id="3.30.565.10">
    <property type="entry name" value="Histidine kinase-like ATPase, C-terminal domain"/>
    <property type="match status" value="1"/>
</dbReference>
<comment type="cofactor">
    <cofactor evidence="2">
        <name>a divalent metal cation</name>
        <dbReference type="ChEBI" id="CHEBI:60240"/>
    </cofactor>
</comment>
<dbReference type="Gene3D" id="1.10.287.130">
    <property type="match status" value="1"/>
</dbReference>
<dbReference type="InterPro" id="IPR004358">
    <property type="entry name" value="Sig_transdc_His_kin-like_C"/>
</dbReference>
<evidence type="ECO:0000259" key="14">
    <source>
        <dbReference type="PROSITE" id="PS50885"/>
    </source>
</evidence>
<evidence type="ECO:0000256" key="3">
    <source>
        <dbReference type="ARBA" id="ARBA00004236"/>
    </source>
</evidence>
<reference evidence="15 16" key="1">
    <citation type="submission" date="2018-01" db="EMBL/GenBank/DDBJ databases">
        <title>Lactibacter flavus gen. nov., sp. nov., a novel bacterium of the family Propionibacteriaceae isolated from raw milk and dairy products.</title>
        <authorList>
            <person name="Wenning M."/>
            <person name="Breitenwieser F."/>
            <person name="Huptas C."/>
            <person name="von Neubeck M."/>
            <person name="Busse H.-J."/>
            <person name="Scherer S."/>
        </authorList>
    </citation>
    <scope>NUCLEOTIDE SEQUENCE [LARGE SCALE GENOMIC DNA]</scope>
    <source>
        <strain evidence="15 16">VG341</strain>
    </source>
</reference>